<dbReference type="PANTHER" id="PTHR11214:SF378">
    <property type="entry name" value="BETA-1,3-GALACTOSYLTRANSFERASE 4"/>
    <property type="match status" value="1"/>
</dbReference>
<keyword evidence="9" id="KW-0472">Membrane</keyword>
<evidence type="ECO:0000256" key="8">
    <source>
        <dbReference type="ARBA" id="ARBA00023034"/>
    </source>
</evidence>
<comment type="subcellular location">
    <subcellularLocation>
        <location evidence="1 10">Golgi apparatus membrane</location>
        <topology evidence="1 10">Single-pass type II membrane protein</topology>
    </subcellularLocation>
</comment>
<dbReference type="GeneID" id="20234737"/>
<gene>
    <name evidence="11" type="ORF">LOTGIDRAFT_143702</name>
</gene>
<keyword evidence="8 10" id="KW-0333">Golgi apparatus</keyword>
<dbReference type="InterPro" id="IPR002659">
    <property type="entry name" value="Glyco_trans_31"/>
</dbReference>
<dbReference type="EC" id="2.4.1.-" evidence="10"/>
<dbReference type="GO" id="GO:0000139">
    <property type="term" value="C:Golgi membrane"/>
    <property type="evidence" value="ECO:0007669"/>
    <property type="project" value="UniProtKB-SubCell"/>
</dbReference>
<organism evidence="11 12">
    <name type="scientific">Lottia gigantea</name>
    <name type="common">Giant owl limpet</name>
    <dbReference type="NCBI Taxonomy" id="225164"/>
    <lineage>
        <taxon>Eukaryota</taxon>
        <taxon>Metazoa</taxon>
        <taxon>Spiralia</taxon>
        <taxon>Lophotrochozoa</taxon>
        <taxon>Mollusca</taxon>
        <taxon>Gastropoda</taxon>
        <taxon>Patellogastropoda</taxon>
        <taxon>Lottioidea</taxon>
        <taxon>Lottiidae</taxon>
        <taxon>Lottia</taxon>
    </lineage>
</organism>
<dbReference type="OMA" id="IDKPRIC"/>
<keyword evidence="5" id="KW-0812">Transmembrane</keyword>
<reference evidence="11 12" key="1">
    <citation type="journal article" date="2013" name="Nature">
        <title>Insights into bilaterian evolution from three spiralian genomes.</title>
        <authorList>
            <person name="Simakov O."/>
            <person name="Marletaz F."/>
            <person name="Cho S.J."/>
            <person name="Edsinger-Gonzales E."/>
            <person name="Havlak P."/>
            <person name="Hellsten U."/>
            <person name="Kuo D.H."/>
            <person name="Larsson T."/>
            <person name="Lv J."/>
            <person name="Arendt D."/>
            <person name="Savage R."/>
            <person name="Osoegawa K."/>
            <person name="de Jong P."/>
            <person name="Grimwood J."/>
            <person name="Chapman J.A."/>
            <person name="Shapiro H."/>
            <person name="Aerts A."/>
            <person name="Otillar R.P."/>
            <person name="Terry A.Y."/>
            <person name="Boore J.L."/>
            <person name="Grigoriev I.V."/>
            <person name="Lindberg D.R."/>
            <person name="Seaver E.C."/>
            <person name="Weisblat D.A."/>
            <person name="Putnam N.H."/>
            <person name="Rokhsar D.S."/>
        </authorList>
    </citation>
    <scope>NUCLEOTIDE SEQUENCE [LARGE SCALE GENOMIC DNA]</scope>
</reference>
<keyword evidence="6" id="KW-0735">Signal-anchor</keyword>
<evidence type="ECO:0000256" key="3">
    <source>
        <dbReference type="ARBA" id="ARBA00022676"/>
    </source>
</evidence>
<evidence type="ECO:0000256" key="7">
    <source>
        <dbReference type="ARBA" id="ARBA00022989"/>
    </source>
</evidence>
<evidence type="ECO:0000256" key="9">
    <source>
        <dbReference type="ARBA" id="ARBA00023136"/>
    </source>
</evidence>
<name>V4AID9_LOTGI</name>
<keyword evidence="3 10" id="KW-0328">Glycosyltransferase</keyword>
<keyword evidence="12" id="KW-1185">Reference proteome</keyword>
<dbReference type="GO" id="GO:0006493">
    <property type="term" value="P:protein O-linked glycosylation"/>
    <property type="evidence" value="ECO:0007669"/>
    <property type="project" value="TreeGrafter"/>
</dbReference>
<evidence type="ECO:0000313" key="11">
    <source>
        <dbReference type="EMBL" id="ESO96732.1"/>
    </source>
</evidence>
<dbReference type="STRING" id="225164.V4AID9"/>
<evidence type="ECO:0000256" key="1">
    <source>
        <dbReference type="ARBA" id="ARBA00004323"/>
    </source>
</evidence>
<dbReference type="Pfam" id="PF01762">
    <property type="entry name" value="Galactosyl_T"/>
    <property type="match status" value="1"/>
</dbReference>
<dbReference type="KEGG" id="lgi:LOTGIDRAFT_143702"/>
<sequence length="293" mass="34739">MYFIVLFISYILCARIYYLYYFSPSSKVISNFYLNETIQNQDFCEKQPPYLTILVFSIAECIDKRQVIRETWGNVNHYPEKMKRFKVLFLLFKRPSIILNDKVKSEGEMYKDILLFDFTESYFHSMYKIMSGYIWIQEHCPGTQFIAKADDDVLLDIVMLLNKLYQNMDKKDEAIFGSSVKFGHTKRFGKHPVSYKAYPFIMYPRYCIGPLYVMSSEMAFRTIHPSSRLTFVWPEDVFLTGIVREVLKFNIIELKLEENVNSSEFPSNVSVAFYELKPSEIRDTWTKLQNKDV</sequence>
<protein>
    <recommendedName>
        <fullName evidence="10">Hexosyltransferase</fullName>
        <ecNumber evidence="10">2.4.1.-</ecNumber>
    </recommendedName>
</protein>
<comment type="similarity">
    <text evidence="2 10">Belongs to the glycosyltransferase 31 family.</text>
</comment>
<evidence type="ECO:0000256" key="6">
    <source>
        <dbReference type="ARBA" id="ARBA00022968"/>
    </source>
</evidence>
<dbReference type="HOGENOM" id="CLU_036849_2_4_1"/>
<dbReference type="Gene3D" id="3.90.550.50">
    <property type="match status" value="1"/>
</dbReference>
<evidence type="ECO:0000256" key="2">
    <source>
        <dbReference type="ARBA" id="ARBA00008661"/>
    </source>
</evidence>
<dbReference type="RefSeq" id="XP_009052592.1">
    <property type="nucleotide sequence ID" value="XM_009054344.1"/>
</dbReference>
<evidence type="ECO:0000313" key="12">
    <source>
        <dbReference type="Proteomes" id="UP000030746"/>
    </source>
</evidence>
<dbReference type="Proteomes" id="UP000030746">
    <property type="component" value="Unassembled WGS sequence"/>
</dbReference>
<evidence type="ECO:0000256" key="4">
    <source>
        <dbReference type="ARBA" id="ARBA00022679"/>
    </source>
</evidence>
<keyword evidence="4" id="KW-0808">Transferase</keyword>
<dbReference type="OrthoDB" id="2139606at2759"/>
<dbReference type="CTD" id="20234737"/>
<evidence type="ECO:0000256" key="10">
    <source>
        <dbReference type="RuleBase" id="RU363063"/>
    </source>
</evidence>
<accession>V4AID9</accession>
<dbReference type="AlphaFoldDB" id="V4AID9"/>
<dbReference type="EMBL" id="KB201392">
    <property type="protein sequence ID" value="ESO96732.1"/>
    <property type="molecule type" value="Genomic_DNA"/>
</dbReference>
<keyword evidence="7" id="KW-1133">Transmembrane helix</keyword>
<evidence type="ECO:0000256" key="5">
    <source>
        <dbReference type="ARBA" id="ARBA00022692"/>
    </source>
</evidence>
<dbReference type="PANTHER" id="PTHR11214">
    <property type="entry name" value="BETA-1,3-N-ACETYLGLUCOSAMINYLTRANSFERASE"/>
    <property type="match status" value="1"/>
</dbReference>
<dbReference type="GO" id="GO:0016758">
    <property type="term" value="F:hexosyltransferase activity"/>
    <property type="evidence" value="ECO:0007669"/>
    <property type="project" value="InterPro"/>
</dbReference>
<proteinExistence type="inferred from homology"/>